<accession>A0A2Z6MED8</accession>
<feature type="region of interest" description="Disordered" evidence="1">
    <location>
        <begin position="231"/>
        <end position="258"/>
    </location>
</feature>
<evidence type="ECO:0000313" key="2">
    <source>
        <dbReference type="EMBL" id="GAU28383.1"/>
    </source>
</evidence>
<gene>
    <name evidence="2" type="ORF">TSUD_257110</name>
</gene>
<reference evidence="3" key="1">
    <citation type="journal article" date="2017" name="Front. Plant Sci.">
        <title>Climate Clever Clovers: New Paradigm to Reduce the Environmental Footprint of Ruminants by Breeding Low Methanogenic Forages Utilizing Haplotype Variation.</title>
        <authorList>
            <person name="Kaur P."/>
            <person name="Appels R."/>
            <person name="Bayer P.E."/>
            <person name="Keeble-Gagnere G."/>
            <person name="Wang J."/>
            <person name="Hirakawa H."/>
            <person name="Shirasawa K."/>
            <person name="Vercoe P."/>
            <person name="Stefanova K."/>
            <person name="Durmic Z."/>
            <person name="Nichols P."/>
            <person name="Revell C."/>
            <person name="Isobe S.N."/>
            <person name="Edwards D."/>
            <person name="Erskine W."/>
        </authorList>
    </citation>
    <scope>NUCLEOTIDE SEQUENCE [LARGE SCALE GENOMIC DNA]</scope>
    <source>
        <strain evidence="3">cv. Daliak</strain>
    </source>
</reference>
<protein>
    <recommendedName>
        <fullName evidence="4">Retrotransposon Copia-like N-terminal domain-containing protein</fullName>
    </recommendedName>
</protein>
<dbReference type="Pfam" id="PF14223">
    <property type="entry name" value="Retrotran_gag_2"/>
    <property type="match status" value="1"/>
</dbReference>
<name>A0A2Z6MED8_TRISU</name>
<dbReference type="OrthoDB" id="1752352at2759"/>
<evidence type="ECO:0000256" key="1">
    <source>
        <dbReference type="SAM" id="MobiDB-lite"/>
    </source>
</evidence>
<dbReference type="Proteomes" id="UP000242715">
    <property type="component" value="Unassembled WGS sequence"/>
</dbReference>
<proteinExistence type="predicted"/>
<dbReference type="AlphaFoldDB" id="A0A2Z6MED8"/>
<keyword evidence="3" id="KW-1185">Reference proteome</keyword>
<feature type="compositionally biased region" description="Low complexity" evidence="1">
    <location>
        <begin position="240"/>
        <end position="257"/>
    </location>
</feature>
<organism evidence="2 3">
    <name type="scientific">Trifolium subterraneum</name>
    <name type="common">Subterranean clover</name>
    <dbReference type="NCBI Taxonomy" id="3900"/>
    <lineage>
        <taxon>Eukaryota</taxon>
        <taxon>Viridiplantae</taxon>
        <taxon>Streptophyta</taxon>
        <taxon>Embryophyta</taxon>
        <taxon>Tracheophyta</taxon>
        <taxon>Spermatophyta</taxon>
        <taxon>Magnoliopsida</taxon>
        <taxon>eudicotyledons</taxon>
        <taxon>Gunneridae</taxon>
        <taxon>Pentapetalae</taxon>
        <taxon>rosids</taxon>
        <taxon>fabids</taxon>
        <taxon>Fabales</taxon>
        <taxon>Fabaceae</taxon>
        <taxon>Papilionoideae</taxon>
        <taxon>50 kb inversion clade</taxon>
        <taxon>NPAAA clade</taxon>
        <taxon>Hologalegina</taxon>
        <taxon>IRL clade</taxon>
        <taxon>Trifolieae</taxon>
        <taxon>Trifolium</taxon>
    </lineage>
</organism>
<dbReference type="PANTHER" id="PTHR47481">
    <property type="match status" value="1"/>
</dbReference>
<evidence type="ECO:0008006" key="4">
    <source>
        <dbReference type="Google" id="ProtNLM"/>
    </source>
</evidence>
<sequence>MSTSTASNNTGSNTLTVGTNTVIVLQTHHSLKLTSHNYPAWRVQMNALFIGYDLTGYIDGTTKCPPNTDPNFNFWTRQDQLILHAIITSVDPSIITALGNVKTSQQAWEVLQKMFASKTRARIMHLKERLSRINKGANPVSEYLNTVKAIADELAIINSPVDDIDLVIHTLNGLGTEYREITTAIRTRENPISFDNLHDLLTDFETYLKRDETHNDSSSLQSIATANAAFKGKQPYQKRGNSYGGSYPNNGGSTSSGQSRRVICQYCDKTGHTAKVCYKLHGYPKRTNGPTAHHVRAPTRAASQEWIMDSGATHHITNALDNLHLNRPYNGTDELLVGDGSGLPITHTSKTSIFTPSHSLQLPHVTISKVSTSYHNQHPALLHFTPPPPTVHGITSLVTRQIVF</sequence>
<dbReference type="EMBL" id="DF973371">
    <property type="protein sequence ID" value="GAU28383.1"/>
    <property type="molecule type" value="Genomic_DNA"/>
</dbReference>
<dbReference type="PANTHER" id="PTHR47481:SF34">
    <property type="entry name" value="CCHC-TYPE DOMAIN-CONTAINING PROTEIN"/>
    <property type="match status" value="1"/>
</dbReference>
<evidence type="ECO:0000313" key="3">
    <source>
        <dbReference type="Proteomes" id="UP000242715"/>
    </source>
</evidence>